<dbReference type="Gene3D" id="3.30.420.10">
    <property type="entry name" value="Ribonuclease H-like superfamily/Ribonuclease H"/>
    <property type="match status" value="1"/>
</dbReference>
<keyword evidence="5" id="KW-0540">Nuclease</keyword>
<organism evidence="13">
    <name type="scientific">Sesamum radiatum</name>
    <name type="common">Black benniseed</name>
    <dbReference type="NCBI Taxonomy" id="300843"/>
    <lineage>
        <taxon>Eukaryota</taxon>
        <taxon>Viridiplantae</taxon>
        <taxon>Streptophyta</taxon>
        <taxon>Embryophyta</taxon>
        <taxon>Tracheophyta</taxon>
        <taxon>Spermatophyta</taxon>
        <taxon>Magnoliopsida</taxon>
        <taxon>eudicotyledons</taxon>
        <taxon>Gunneridae</taxon>
        <taxon>Pentapetalae</taxon>
        <taxon>asterids</taxon>
        <taxon>lamiids</taxon>
        <taxon>Lamiales</taxon>
        <taxon>Pedaliaceae</taxon>
        <taxon>Sesamum</taxon>
    </lineage>
</organism>
<keyword evidence="9" id="KW-0479">Metal-binding</keyword>
<feature type="compositionally biased region" description="Basic and acidic residues" evidence="10">
    <location>
        <begin position="256"/>
        <end position="278"/>
    </location>
</feature>
<dbReference type="InterPro" id="IPR001878">
    <property type="entry name" value="Znf_CCHC"/>
</dbReference>
<evidence type="ECO:0000256" key="3">
    <source>
        <dbReference type="ARBA" id="ARBA00022679"/>
    </source>
</evidence>
<dbReference type="AlphaFoldDB" id="A0AAW2S0P1"/>
<keyword evidence="4" id="KW-0548">Nucleotidyltransferase</keyword>
<dbReference type="Pfam" id="PF17917">
    <property type="entry name" value="RT_RNaseH"/>
    <property type="match status" value="1"/>
</dbReference>
<dbReference type="Pfam" id="PF03732">
    <property type="entry name" value="Retrotrans_gag"/>
    <property type="match status" value="1"/>
</dbReference>
<sequence>MAENRDKGVAQASDDNGSGQRIRGEVDAFQMQALVSYFEKLLDRKLEGLHERLDQVEDQVVGPRTTNQRHAPNPRPQHPAYNEYLEHPSDGEEYEDIRPRRMNQPRDRPRRHREEDGGLGGVKIQKERIRNGERPITTWEEMRAIMRRRFVPSYYRRELHNYLQHLTQGSKSVDEYYKEMEIAMIRTNIMEDNEATMARFLHGLNRDIADVVEMHHYVELEEMVHQAIKVEQQLKRRGFGRRTSNSSTFGQWKNNPKKDTPSTSKFKEADPKLGDKVAAKKVQPEPNLSRNRDIRCYKCQGRGHIASECPNRRTMIFNNHGELETEGESTDKEESSQEDGDGEYAEEGEALVTRRALSAQMLEKDNCQRENLFHTRCQVQGKVCSMIIDGGSCCNVASTELVQKLSLPTIKHHRPYKLQWLNECGELKVTKQVKVLFIIGRYKDEVLCDVVPMKACHILLGRPWQFDRHVTHDGFQNRYSFVLRGESITLNPMTPKQVLQDQILREKKEKEKEEKENESVKKMRDPKEGEKESKVKRGKKKEREKDEEKESLLVAKKSEIKEALFSRQNLIVLVYKEAMLNSNDLTSSLPSVVTSLLQDYEDVFPDEIPPGLPPIRGIEHQIDFMPGASLPNRPAYRTNPEESKEIQRQIQEWMTKGYVRESLSPCAVPVLLVPKKDGTWRMCVDCRAINNITIRYRHPIPRIDDMLDELNGSTIFSKLDLKSGYHQIRMKEGDEWKTAFKTKHGLYEWLVMPFGLSNAPSTFMRLMNHVFRAFLGKFVVVYFDDILVYSRTLEEHVTHLKQVLECEGITVDEEKVKAIQDWPTPTTIGEVRSFHGLASFYRRFVKDFSTMAAPLNELTKKNVPFKWGNAQEKAFQAIKEKLTHAPLLALPDFGIGIGGVLMQGGRPVAYFSEKLSGPTLNYPTYDKELYALVRVLETWQHYLWSKEFVIHSDHEALKYIKSQSKLSRRHAKWVEFIESFPYVIKHKKGKDNIVADALSRSLELSCFSLLLAILKPMGKPRWSIGHYQHCCEPFKKNLRSWEECLPHVEFAYNRAVHSTTKFSPFQIVYGFNPLAPIDLMPLPLQERVNMDGKKRAEFVKQIHEKVKSNIERMTQQYMNRANKGRKRVIFEPGDLVWLHLRKERFPDKRKSKLMPRGDGPFRVLKRINDNAYKLDLPGEYGVSATFNF</sequence>
<dbReference type="Gene3D" id="2.40.70.10">
    <property type="entry name" value="Acid Proteases"/>
    <property type="match status" value="1"/>
</dbReference>
<protein>
    <recommendedName>
        <fullName evidence="1">RNA-directed DNA polymerase</fullName>
        <ecNumber evidence="1">2.7.7.49</ecNumber>
    </recommendedName>
</protein>
<keyword evidence="6" id="KW-0255">Endonuclease</keyword>
<feature type="region of interest" description="Disordered" evidence="10">
    <location>
        <begin position="237"/>
        <end position="286"/>
    </location>
</feature>
<dbReference type="GO" id="GO:0008270">
    <property type="term" value="F:zinc ion binding"/>
    <property type="evidence" value="ECO:0007669"/>
    <property type="project" value="UniProtKB-KW"/>
</dbReference>
<dbReference type="EC" id="2.7.7.49" evidence="1"/>
<dbReference type="InterPro" id="IPR021109">
    <property type="entry name" value="Peptidase_aspartic_dom_sf"/>
</dbReference>
<dbReference type="PROSITE" id="PS50158">
    <property type="entry name" value="ZF_CCHC"/>
    <property type="match status" value="1"/>
</dbReference>
<dbReference type="Pfam" id="PF24626">
    <property type="entry name" value="SH3_Tf2-1"/>
    <property type="match status" value="1"/>
</dbReference>
<dbReference type="GO" id="GO:0008233">
    <property type="term" value="F:peptidase activity"/>
    <property type="evidence" value="ECO:0007669"/>
    <property type="project" value="UniProtKB-KW"/>
</dbReference>
<accession>A0AAW2S0P1</accession>
<dbReference type="FunFam" id="3.10.10.10:FF:000007">
    <property type="entry name" value="Retrovirus-related Pol polyprotein from transposon 17.6-like Protein"/>
    <property type="match status" value="1"/>
</dbReference>
<name>A0AAW2S0P1_SESRA</name>
<keyword evidence="3" id="KW-0808">Transferase</keyword>
<dbReference type="CDD" id="cd01647">
    <property type="entry name" value="RT_LTR"/>
    <property type="match status" value="1"/>
</dbReference>
<dbReference type="GO" id="GO:0004519">
    <property type="term" value="F:endonuclease activity"/>
    <property type="evidence" value="ECO:0007669"/>
    <property type="project" value="UniProtKB-KW"/>
</dbReference>
<feature type="compositionally biased region" description="Polar residues" evidence="10">
    <location>
        <begin position="242"/>
        <end position="254"/>
    </location>
</feature>
<dbReference type="SUPFAM" id="SSF56672">
    <property type="entry name" value="DNA/RNA polymerases"/>
    <property type="match status" value="1"/>
</dbReference>
<dbReference type="FunFam" id="3.30.70.270:FF:000020">
    <property type="entry name" value="Transposon Tf2-6 polyprotein-like Protein"/>
    <property type="match status" value="1"/>
</dbReference>
<dbReference type="EMBL" id="JACGWJ010000012">
    <property type="protein sequence ID" value="KAL0386061.1"/>
    <property type="molecule type" value="Genomic_DNA"/>
</dbReference>
<evidence type="ECO:0000313" key="13">
    <source>
        <dbReference type="EMBL" id="KAL0386061.1"/>
    </source>
</evidence>
<dbReference type="Pfam" id="PF00078">
    <property type="entry name" value="RVT_1"/>
    <property type="match status" value="1"/>
</dbReference>
<dbReference type="InterPro" id="IPR036397">
    <property type="entry name" value="RNaseH_sf"/>
</dbReference>
<evidence type="ECO:0000256" key="7">
    <source>
        <dbReference type="ARBA" id="ARBA00022801"/>
    </source>
</evidence>
<dbReference type="CDD" id="cd09274">
    <property type="entry name" value="RNase_HI_RT_Ty3"/>
    <property type="match status" value="1"/>
</dbReference>
<evidence type="ECO:0000256" key="6">
    <source>
        <dbReference type="ARBA" id="ARBA00022759"/>
    </source>
</evidence>
<evidence type="ECO:0000259" key="11">
    <source>
        <dbReference type="PROSITE" id="PS50158"/>
    </source>
</evidence>
<keyword evidence="9" id="KW-0862">Zinc</keyword>
<reference evidence="13" key="2">
    <citation type="journal article" date="2024" name="Plant">
        <title>Genomic evolution and insights into agronomic trait innovations of Sesamum species.</title>
        <authorList>
            <person name="Miao H."/>
            <person name="Wang L."/>
            <person name="Qu L."/>
            <person name="Liu H."/>
            <person name="Sun Y."/>
            <person name="Le M."/>
            <person name="Wang Q."/>
            <person name="Wei S."/>
            <person name="Zheng Y."/>
            <person name="Lin W."/>
            <person name="Duan Y."/>
            <person name="Cao H."/>
            <person name="Xiong S."/>
            <person name="Wang X."/>
            <person name="Wei L."/>
            <person name="Li C."/>
            <person name="Ma Q."/>
            <person name="Ju M."/>
            <person name="Zhao R."/>
            <person name="Li G."/>
            <person name="Mu C."/>
            <person name="Tian Q."/>
            <person name="Mei H."/>
            <person name="Zhang T."/>
            <person name="Gao T."/>
            <person name="Zhang H."/>
        </authorList>
    </citation>
    <scope>NUCLEOTIDE SEQUENCE</scope>
    <source>
        <strain evidence="13">G02</strain>
    </source>
</reference>
<dbReference type="InterPro" id="IPR041373">
    <property type="entry name" value="RT_RNaseH"/>
</dbReference>
<evidence type="ECO:0000256" key="1">
    <source>
        <dbReference type="ARBA" id="ARBA00012493"/>
    </source>
</evidence>
<dbReference type="Gene3D" id="3.10.10.10">
    <property type="entry name" value="HIV Type 1 Reverse Transcriptase, subunit A, domain 1"/>
    <property type="match status" value="1"/>
</dbReference>
<feature type="region of interest" description="Disordered" evidence="10">
    <location>
        <begin position="1"/>
        <end position="24"/>
    </location>
</feature>
<keyword evidence="7" id="KW-0378">Hydrolase</keyword>
<feature type="region of interest" description="Disordered" evidence="10">
    <location>
        <begin position="323"/>
        <end position="344"/>
    </location>
</feature>
<comment type="caution">
    <text evidence="13">The sequence shown here is derived from an EMBL/GenBank/DDBJ whole genome shotgun (WGS) entry which is preliminary data.</text>
</comment>
<keyword evidence="8" id="KW-0695">RNA-directed DNA polymerase</keyword>
<dbReference type="Pfam" id="PF00098">
    <property type="entry name" value="zf-CCHC"/>
    <property type="match status" value="1"/>
</dbReference>
<evidence type="ECO:0000256" key="4">
    <source>
        <dbReference type="ARBA" id="ARBA00022695"/>
    </source>
</evidence>
<evidence type="ECO:0000256" key="5">
    <source>
        <dbReference type="ARBA" id="ARBA00022722"/>
    </source>
</evidence>
<feature type="region of interest" description="Disordered" evidence="10">
    <location>
        <begin position="57"/>
        <end position="122"/>
    </location>
</feature>
<dbReference type="CDD" id="cd00303">
    <property type="entry name" value="retropepsin_like"/>
    <property type="match status" value="1"/>
</dbReference>
<dbReference type="PANTHER" id="PTHR35046:SF9">
    <property type="entry name" value="RNA-DIRECTED DNA POLYMERASE"/>
    <property type="match status" value="1"/>
</dbReference>
<dbReference type="InterPro" id="IPR043128">
    <property type="entry name" value="Rev_trsase/Diguanyl_cyclase"/>
</dbReference>
<proteinExistence type="predicted"/>
<evidence type="ECO:0000256" key="8">
    <source>
        <dbReference type="ARBA" id="ARBA00022918"/>
    </source>
</evidence>
<dbReference type="Gene3D" id="3.30.70.270">
    <property type="match status" value="2"/>
</dbReference>
<evidence type="ECO:0000256" key="2">
    <source>
        <dbReference type="ARBA" id="ARBA00022670"/>
    </source>
</evidence>
<dbReference type="InterPro" id="IPR005162">
    <property type="entry name" value="Retrotrans_gag_dom"/>
</dbReference>
<dbReference type="GO" id="GO:0006508">
    <property type="term" value="P:proteolysis"/>
    <property type="evidence" value="ECO:0007669"/>
    <property type="project" value="UniProtKB-KW"/>
</dbReference>
<dbReference type="InterPro" id="IPR000477">
    <property type="entry name" value="RT_dom"/>
</dbReference>
<dbReference type="SUPFAM" id="SSF57756">
    <property type="entry name" value="Retrovirus zinc finger-like domains"/>
    <property type="match status" value="1"/>
</dbReference>
<dbReference type="InterPro" id="IPR036875">
    <property type="entry name" value="Znf_CCHC_sf"/>
</dbReference>
<reference evidence="13" key="1">
    <citation type="submission" date="2020-06" db="EMBL/GenBank/DDBJ databases">
        <authorList>
            <person name="Li T."/>
            <person name="Hu X."/>
            <person name="Zhang T."/>
            <person name="Song X."/>
            <person name="Zhang H."/>
            <person name="Dai N."/>
            <person name="Sheng W."/>
            <person name="Hou X."/>
            <person name="Wei L."/>
        </authorList>
    </citation>
    <scope>NUCLEOTIDE SEQUENCE</scope>
    <source>
        <strain evidence="13">G02</strain>
        <tissue evidence="13">Leaf</tissue>
    </source>
</reference>
<dbReference type="GO" id="GO:0003676">
    <property type="term" value="F:nucleic acid binding"/>
    <property type="evidence" value="ECO:0007669"/>
    <property type="project" value="InterPro"/>
</dbReference>
<dbReference type="GO" id="GO:0003964">
    <property type="term" value="F:RNA-directed DNA polymerase activity"/>
    <property type="evidence" value="ECO:0007669"/>
    <property type="project" value="UniProtKB-KW"/>
</dbReference>
<keyword evidence="2" id="KW-0645">Protease</keyword>
<dbReference type="InterPro" id="IPR056924">
    <property type="entry name" value="SH3_Tf2-1"/>
</dbReference>
<evidence type="ECO:0000256" key="10">
    <source>
        <dbReference type="SAM" id="MobiDB-lite"/>
    </source>
</evidence>
<dbReference type="Gene3D" id="4.10.60.10">
    <property type="entry name" value="Zinc finger, CCHC-type"/>
    <property type="match status" value="1"/>
</dbReference>
<evidence type="ECO:0000256" key="9">
    <source>
        <dbReference type="PROSITE-ProRule" id="PRU00047"/>
    </source>
</evidence>
<feature type="compositionally biased region" description="Basic and acidic residues" evidence="10">
    <location>
        <begin position="84"/>
        <end position="116"/>
    </location>
</feature>
<feature type="region of interest" description="Disordered" evidence="10">
    <location>
        <begin position="506"/>
        <end position="550"/>
    </location>
</feature>
<dbReference type="PANTHER" id="PTHR35046">
    <property type="entry name" value="ZINC KNUCKLE (CCHC-TYPE) FAMILY PROTEIN"/>
    <property type="match status" value="1"/>
</dbReference>
<gene>
    <name evidence="13" type="ORF">Sradi_3000400</name>
</gene>
<dbReference type="SMART" id="SM00343">
    <property type="entry name" value="ZnF_C2HC"/>
    <property type="match status" value="1"/>
</dbReference>
<feature type="domain" description="CCHC-type" evidence="11">
    <location>
        <begin position="295"/>
        <end position="311"/>
    </location>
</feature>
<dbReference type="PROSITE" id="PS50878">
    <property type="entry name" value="RT_POL"/>
    <property type="match status" value="1"/>
</dbReference>
<feature type="domain" description="Reverse transcriptase" evidence="12">
    <location>
        <begin position="654"/>
        <end position="839"/>
    </location>
</feature>
<dbReference type="InterPro" id="IPR043502">
    <property type="entry name" value="DNA/RNA_pol_sf"/>
</dbReference>
<evidence type="ECO:0000259" key="12">
    <source>
        <dbReference type="PROSITE" id="PS50878"/>
    </source>
</evidence>
<keyword evidence="9" id="KW-0863">Zinc-finger</keyword>